<dbReference type="Pfam" id="PF17765">
    <property type="entry name" value="MLTR_LBD"/>
    <property type="match status" value="1"/>
</dbReference>
<dbReference type="Gene3D" id="3.30.450.180">
    <property type="match status" value="1"/>
</dbReference>
<dbReference type="PANTHER" id="PTHR35010:SF2">
    <property type="entry name" value="BLL4672 PROTEIN"/>
    <property type="match status" value="1"/>
</dbReference>
<evidence type="ECO:0000259" key="1">
    <source>
        <dbReference type="PROSITE" id="PS50943"/>
    </source>
</evidence>
<dbReference type="InterPro" id="IPR010982">
    <property type="entry name" value="Lambda_DNA-bd_dom_sf"/>
</dbReference>
<dbReference type="SMART" id="SM00530">
    <property type="entry name" value="HTH_XRE"/>
    <property type="match status" value="1"/>
</dbReference>
<dbReference type="PANTHER" id="PTHR35010">
    <property type="entry name" value="BLL4672 PROTEIN-RELATED"/>
    <property type="match status" value="1"/>
</dbReference>
<dbReference type="PROSITE" id="PS50943">
    <property type="entry name" value="HTH_CROC1"/>
    <property type="match status" value="1"/>
</dbReference>
<sequence length="281" mass="30890">MGDNELGTFLRSCRDALAPAQVGLPEGPRRRAPGLRRAEVATLAGVSVEYLTRLEQGRDRHPSTEVLSALAEALMLTPDAYVHLHRLAKSIGGRECQGGEPPRRTVRPTVRALVERLEPSPAAVFNRLDDVLVHTDGFARLVEPSGLLDGPEPNLTRFVFTDSRARSALPDWELVADAQTARLRSQSAWGDGHMFPMVEELSEIPEFASRWRNAASLPPRRGVHRWVHPEAGELRLAFECLDLPDYDGQYLLAYLPEDAATAAALDRLTGLRPGALRAVGD</sequence>
<dbReference type="Proteomes" id="UP001165685">
    <property type="component" value="Unassembled WGS sequence"/>
</dbReference>
<evidence type="ECO:0000313" key="2">
    <source>
        <dbReference type="EMBL" id="MDA2806528.1"/>
    </source>
</evidence>
<reference evidence="2" key="1">
    <citation type="submission" date="2023-01" db="EMBL/GenBank/DDBJ databases">
        <title>Draft genome sequence of Nocardiopsis sp. LSu2-4 isolated from halophytes.</title>
        <authorList>
            <person name="Duangmal K."/>
            <person name="Chantavorakit T."/>
        </authorList>
    </citation>
    <scope>NUCLEOTIDE SEQUENCE</scope>
    <source>
        <strain evidence="2">LSu2-4</strain>
    </source>
</reference>
<accession>A0ABT4TPC7</accession>
<dbReference type="CDD" id="cd00093">
    <property type="entry name" value="HTH_XRE"/>
    <property type="match status" value="1"/>
</dbReference>
<protein>
    <submittedName>
        <fullName evidence="2">Helix-turn-helix transcriptional regulator</fullName>
    </submittedName>
</protein>
<dbReference type="Pfam" id="PF13560">
    <property type="entry name" value="HTH_31"/>
    <property type="match status" value="1"/>
</dbReference>
<name>A0ABT4TPC7_9ACTN</name>
<proteinExistence type="predicted"/>
<dbReference type="InterPro" id="IPR001387">
    <property type="entry name" value="Cro/C1-type_HTH"/>
</dbReference>
<evidence type="ECO:0000313" key="3">
    <source>
        <dbReference type="Proteomes" id="UP001165685"/>
    </source>
</evidence>
<comment type="caution">
    <text evidence="2">The sequence shown here is derived from an EMBL/GenBank/DDBJ whole genome shotgun (WGS) entry which is preliminary data.</text>
</comment>
<dbReference type="EMBL" id="JAQFWP010000036">
    <property type="protein sequence ID" value="MDA2806528.1"/>
    <property type="molecule type" value="Genomic_DNA"/>
</dbReference>
<dbReference type="SUPFAM" id="SSF47413">
    <property type="entry name" value="lambda repressor-like DNA-binding domains"/>
    <property type="match status" value="1"/>
</dbReference>
<organism evidence="2 3">
    <name type="scientific">Nocardiopsis suaedae</name>
    <dbReference type="NCBI Taxonomy" id="3018444"/>
    <lineage>
        <taxon>Bacteria</taxon>
        <taxon>Bacillati</taxon>
        <taxon>Actinomycetota</taxon>
        <taxon>Actinomycetes</taxon>
        <taxon>Streptosporangiales</taxon>
        <taxon>Nocardiopsidaceae</taxon>
        <taxon>Nocardiopsis</taxon>
    </lineage>
</organism>
<feature type="domain" description="HTH cro/C1-type" evidence="1">
    <location>
        <begin position="30"/>
        <end position="81"/>
    </location>
</feature>
<gene>
    <name evidence="2" type="ORF">O4U47_18605</name>
</gene>
<keyword evidence="3" id="KW-1185">Reference proteome</keyword>
<dbReference type="RefSeq" id="WP_270679167.1">
    <property type="nucleotide sequence ID" value="NZ_JAQFWP010000036.1"/>
</dbReference>
<dbReference type="Gene3D" id="1.10.260.40">
    <property type="entry name" value="lambda repressor-like DNA-binding domains"/>
    <property type="match status" value="1"/>
</dbReference>
<dbReference type="InterPro" id="IPR041413">
    <property type="entry name" value="MLTR_LBD"/>
</dbReference>